<proteinExistence type="predicted"/>
<name>A0AAU9RV12_THLAR</name>
<dbReference type="AlphaFoldDB" id="A0AAU9RV12"/>
<evidence type="ECO:0000313" key="2">
    <source>
        <dbReference type="Proteomes" id="UP000836841"/>
    </source>
</evidence>
<protein>
    <submittedName>
        <fullName evidence="1">Uncharacterized protein</fullName>
    </submittedName>
</protein>
<dbReference type="PANTHER" id="PTHR36076">
    <property type="entry name" value="THIOREDOXIN SUPERFAMILY PROTEIN"/>
    <property type="match status" value="1"/>
</dbReference>
<dbReference type="PANTHER" id="PTHR36076:SF1">
    <property type="entry name" value="THIOREDOXIN SUPERFAMILY PROTEIN"/>
    <property type="match status" value="1"/>
</dbReference>
<dbReference type="Proteomes" id="UP000836841">
    <property type="component" value="Chromosome 3"/>
</dbReference>
<feature type="non-terminal residue" evidence="1">
    <location>
        <position position="1"/>
    </location>
</feature>
<reference evidence="1 2" key="1">
    <citation type="submission" date="2022-03" db="EMBL/GenBank/DDBJ databases">
        <authorList>
            <person name="Nunn A."/>
            <person name="Chopra R."/>
            <person name="Nunn A."/>
            <person name="Contreras Garrido A."/>
        </authorList>
    </citation>
    <scope>NUCLEOTIDE SEQUENCE [LARGE SCALE GENOMIC DNA]</scope>
</reference>
<keyword evidence="2" id="KW-1185">Reference proteome</keyword>
<sequence length="74" mass="8953">MEDTSFLNKMFLQLRSTCKSYYTQHLDRMLEEAAVEFYPTIKFMRIECPKYPGFCITRQKSVYPFIEIFHSPKQ</sequence>
<evidence type="ECO:0000313" key="1">
    <source>
        <dbReference type="EMBL" id="CAH2051968.1"/>
    </source>
</evidence>
<accession>A0AAU9RV12</accession>
<gene>
    <name evidence="1" type="ORF">TAV2_LOCUS9273</name>
</gene>
<organism evidence="1 2">
    <name type="scientific">Thlaspi arvense</name>
    <name type="common">Field penny-cress</name>
    <dbReference type="NCBI Taxonomy" id="13288"/>
    <lineage>
        <taxon>Eukaryota</taxon>
        <taxon>Viridiplantae</taxon>
        <taxon>Streptophyta</taxon>
        <taxon>Embryophyta</taxon>
        <taxon>Tracheophyta</taxon>
        <taxon>Spermatophyta</taxon>
        <taxon>Magnoliopsida</taxon>
        <taxon>eudicotyledons</taxon>
        <taxon>Gunneridae</taxon>
        <taxon>Pentapetalae</taxon>
        <taxon>rosids</taxon>
        <taxon>malvids</taxon>
        <taxon>Brassicales</taxon>
        <taxon>Brassicaceae</taxon>
        <taxon>Thlaspideae</taxon>
        <taxon>Thlaspi</taxon>
    </lineage>
</organism>
<dbReference type="EMBL" id="OU466859">
    <property type="protein sequence ID" value="CAH2051968.1"/>
    <property type="molecule type" value="Genomic_DNA"/>
</dbReference>